<dbReference type="EMBL" id="WJQU01002607">
    <property type="protein sequence ID" value="KAJ6632674.1"/>
    <property type="molecule type" value="Genomic_DNA"/>
</dbReference>
<dbReference type="PANTHER" id="PTHR28640:SF1">
    <property type="entry name" value="ADP-RIBOSYLATION FACTOR-LIKE PROTEIN 6-INTERACTING PROTEIN 6"/>
    <property type="match status" value="1"/>
</dbReference>
<dbReference type="Proteomes" id="UP001151699">
    <property type="component" value="Unassembled WGS sequence"/>
</dbReference>
<name>A0A9Q0MJY3_9DIPT</name>
<dbReference type="OrthoDB" id="10070125at2759"/>
<accession>A0A9Q0MJY3</accession>
<proteinExistence type="predicted"/>
<dbReference type="PANTHER" id="PTHR28640">
    <property type="entry name" value="ADP-RIBOSYLATION FACTOR-LIKE PROTEIN 6-INTERACTING PROTEIN 6"/>
    <property type="match status" value="1"/>
</dbReference>
<dbReference type="Pfam" id="PF15062">
    <property type="entry name" value="ARL6IP6"/>
    <property type="match status" value="1"/>
</dbReference>
<gene>
    <name evidence="2" type="ORF">Bhyg_15749</name>
</gene>
<evidence type="ECO:0000313" key="3">
    <source>
        <dbReference type="Proteomes" id="UP001151699"/>
    </source>
</evidence>
<keyword evidence="1" id="KW-0472">Membrane</keyword>
<evidence type="ECO:0000256" key="1">
    <source>
        <dbReference type="SAM" id="Phobius"/>
    </source>
</evidence>
<dbReference type="InterPro" id="IPR029383">
    <property type="entry name" value="ARL6IP6"/>
</dbReference>
<feature type="transmembrane region" description="Helical" evidence="1">
    <location>
        <begin position="12"/>
        <end position="33"/>
    </location>
</feature>
<keyword evidence="1" id="KW-0812">Transmembrane</keyword>
<feature type="non-terminal residue" evidence="2">
    <location>
        <position position="1"/>
    </location>
</feature>
<feature type="non-terminal residue" evidence="2">
    <location>
        <position position="119"/>
    </location>
</feature>
<sequence>NDYYKSKTSSTSRISAVVFFLIATILLKFLVALTGKSFTLLLSDTGTNMLTKVQFTSNWLSDNCSYLVWPLIKGLSWTVASWALLYLDSNEPGINPPATLSPRKARYPSSFHHIGYSSH</sequence>
<reference evidence="2" key="1">
    <citation type="submission" date="2022-07" db="EMBL/GenBank/DDBJ databases">
        <authorList>
            <person name="Trinca V."/>
            <person name="Uliana J.V.C."/>
            <person name="Torres T.T."/>
            <person name="Ward R.J."/>
            <person name="Monesi N."/>
        </authorList>
    </citation>
    <scope>NUCLEOTIDE SEQUENCE</scope>
    <source>
        <strain evidence="2">HSMRA1968</strain>
        <tissue evidence="2">Whole embryos</tissue>
    </source>
</reference>
<comment type="caution">
    <text evidence="2">The sequence shown here is derived from an EMBL/GenBank/DDBJ whole genome shotgun (WGS) entry which is preliminary data.</text>
</comment>
<keyword evidence="3" id="KW-1185">Reference proteome</keyword>
<keyword evidence="1" id="KW-1133">Transmembrane helix</keyword>
<dbReference type="AlphaFoldDB" id="A0A9Q0MJY3"/>
<evidence type="ECO:0000313" key="2">
    <source>
        <dbReference type="EMBL" id="KAJ6632674.1"/>
    </source>
</evidence>
<organism evidence="2 3">
    <name type="scientific">Pseudolycoriella hygida</name>
    <dbReference type="NCBI Taxonomy" id="35572"/>
    <lineage>
        <taxon>Eukaryota</taxon>
        <taxon>Metazoa</taxon>
        <taxon>Ecdysozoa</taxon>
        <taxon>Arthropoda</taxon>
        <taxon>Hexapoda</taxon>
        <taxon>Insecta</taxon>
        <taxon>Pterygota</taxon>
        <taxon>Neoptera</taxon>
        <taxon>Endopterygota</taxon>
        <taxon>Diptera</taxon>
        <taxon>Nematocera</taxon>
        <taxon>Sciaroidea</taxon>
        <taxon>Sciaridae</taxon>
        <taxon>Pseudolycoriella</taxon>
    </lineage>
</organism>
<protein>
    <submittedName>
        <fullName evidence="2">Uncharacterized protein</fullName>
    </submittedName>
</protein>